<reference evidence="1" key="1">
    <citation type="submission" date="2021-02" db="EMBL/GenBank/DDBJ databases">
        <authorList>
            <consortium name="DOE Joint Genome Institute"/>
            <person name="Ahrendt S."/>
            <person name="Looney B.P."/>
            <person name="Miyauchi S."/>
            <person name="Morin E."/>
            <person name="Drula E."/>
            <person name="Courty P.E."/>
            <person name="Chicoki N."/>
            <person name="Fauchery L."/>
            <person name="Kohler A."/>
            <person name="Kuo A."/>
            <person name="Labutti K."/>
            <person name="Pangilinan J."/>
            <person name="Lipzen A."/>
            <person name="Riley R."/>
            <person name="Andreopoulos W."/>
            <person name="He G."/>
            <person name="Johnson J."/>
            <person name="Barry K.W."/>
            <person name="Grigoriev I.V."/>
            <person name="Nagy L."/>
            <person name="Hibbett D."/>
            <person name="Henrissat B."/>
            <person name="Matheny P.B."/>
            <person name="Labbe J."/>
            <person name="Martin F."/>
        </authorList>
    </citation>
    <scope>NUCLEOTIDE SEQUENCE</scope>
    <source>
        <strain evidence="1">FP105234-sp</strain>
    </source>
</reference>
<comment type="caution">
    <text evidence="1">The sequence shown here is derived from an EMBL/GenBank/DDBJ whole genome shotgun (WGS) entry which is preliminary data.</text>
</comment>
<reference evidence="1" key="2">
    <citation type="journal article" date="2022" name="New Phytol.">
        <title>Evolutionary transition to the ectomycorrhizal habit in the genomes of a hyperdiverse lineage of mushroom-forming fungi.</title>
        <authorList>
            <person name="Looney B."/>
            <person name="Miyauchi S."/>
            <person name="Morin E."/>
            <person name="Drula E."/>
            <person name="Courty P.E."/>
            <person name="Kohler A."/>
            <person name="Kuo A."/>
            <person name="LaButti K."/>
            <person name="Pangilinan J."/>
            <person name="Lipzen A."/>
            <person name="Riley R."/>
            <person name="Andreopoulos W."/>
            <person name="He G."/>
            <person name="Johnson J."/>
            <person name="Nolan M."/>
            <person name="Tritt A."/>
            <person name="Barry K.W."/>
            <person name="Grigoriev I.V."/>
            <person name="Nagy L.G."/>
            <person name="Hibbett D."/>
            <person name="Henrissat B."/>
            <person name="Matheny P.B."/>
            <person name="Labbe J."/>
            <person name="Martin F.M."/>
        </authorList>
    </citation>
    <scope>NUCLEOTIDE SEQUENCE</scope>
    <source>
        <strain evidence="1">FP105234-sp</strain>
    </source>
</reference>
<organism evidence="1 2">
    <name type="scientific">Auriscalpium vulgare</name>
    <dbReference type="NCBI Taxonomy" id="40419"/>
    <lineage>
        <taxon>Eukaryota</taxon>
        <taxon>Fungi</taxon>
        <taxon>Dikarya</taxon>
        <taxon>Basidiomycota</taxon>
        <taxon>Agaricomycotina</taxon>
        <taxon>Agaricomycetes</taxon>
        <taxon>Russulales</taxon>
        <taxon>Auriscalpiaceae</taxon>
        <taxon>Auriscalpium</taxon>
    </lineage>
</organism>
<accession>A0ACB8S8W3</accession>
<sequence length="257" mass="29159">MAFVNLYKPPPPLDLRGCYGPDPYDINFILPIHLPSLETERVKLTPFIPSIHAQHYTEQITENPQVQKFMPMEHYNLTDDVLPFVEIHNRRDPTRCLFAIIDKKRPDPAHPEFEGSMAGVLSLMNTSAPNLSTEIGWVIVFPAFQRTYVTSNACGVLLRYCLDLPTANPPGLGLRRVQWMADARNEPSRRAARRLGFKEEGVVRASRALEEGKDGKIPRGGDPQPKKMGRDSAMLSFCDVDWEDGGREYVQKLIDRE</sequence>
<dbReference type="Proteomes" id="UP000814033">
    <property type="component" value="Unassembled WGS sequence"/>
</dbReference>
<evidence type="ECO:0000313" key="1">
    <source>
        <dbReference type="EMBL" id="KAI0052381.1"/>
    </source>
</evidence>
<dbReference type="EMBL" id="MU275846">
    <property type="protein sequence ID" value="KAI0052381.1"/>
    <property type="molecule type" value="Genomic_DNA"/>
</dbReference>
<keyword evidence="2" id="KW-1185">Reference proteome</keyword>
<name>A0ACB8S8W3_9AGAM</name>
<protein>
    <submittedName>
        <fullName evidence="1">Acyl-CoA N-acyltransferase</fullName>
    </submittedName>
</protein>
<gene>
    <name evidence="1" type="ORF">FA95DRAFT_1553724</name>
</gene>
<proteinExistence type="predicted"/>
<evidence type="ECO:0000313" key="2">
    <source>
        <dbReference type="Proteomes" id="UP000814033"/>
    </source>
</evidence>